<accession>A0A3P7TFY9</accession>
<dbReference type="AlphaFoldDB" id="A0A183F344"/>
<reference evidence="3" key="2">
    <citation type="submission" date="2019-09" db="UniProtKB">
        <authorList>
            <consortium name="WormBaseParasite"/>
        </authorList>
    </citation>
    <scope>IDENTIFICATION</scope>
</reference>
<keyword evidence="2" id="KW-1185">Reference proteome</keyword>
<reference evidence="1 2" key="1">
    <citation type="submission" date="2018-11" db="EMBL/GenBank/DDBJ databases">
        <authorList>
            <consortium name="Pathogen Informatics"/>
        </authorList>
    </citation>
    <scope>NUCLEOTIDE SEQUENCE [LARGE SCALE GENOMIC DNA]</scope>
</reference>
<evidence type="ECO:0000313" key="2">
    <source>
        <dbReference type="Proteomes" id="UP000050761"/>
    </source>
</evidence>
<dbReference type="Proteomes" id="UP000050761">
    <property type="component" value="Unassembled WGS sequence"/>
</dbReference>
<accession>A0A183F344</accession>
<dbReference type="WBParaSite" id="HPBE_0000058601-mRNA-1">
    <property type="protein sequence ID" value="HPBE_0000058601-mRNA-1"/>
    <property type="gene ID" value="HPBE_0000058601"/>
</dbReference>
<protein>
    <submittedName>
        <fullName evidence="3">Endonuclease/exonuclease/phosphatase family protein</fullName>
    </submittedName>
</protein>
<dbReference type="InterPro" id="IPR036691">
    <property type="entry name" value="Endo/exonu/phosph_ase_sf"/>
</dbReference>
<evidence type="ECO:0000313" key="3">
    <source>
        <dbReference type="WBParaSite" id="HPBE_0000058601-mRNA-1"/>
    </source>
</evidence>
<proteinExistence type="predicted"/>
<name>A0A183F344_HELPZ</name>
<evidence type="ECO:0000313" key="1">
    <source>
        <dbReference type="EMBL" id="VDO18969.1"/>
    </source>
</evidence>
<sequence length="134" mass="14830">MMQARKIKYDVSGLTETRKHHPLQAAYDSGEELFLGTCDSRGVGGVGVLGRVVQVSDNPNRTSATMRCGSVPALTVFVAYAPTSDYDDEEVEALYVELEKCYKEDHTFYKVIVGNFNAKIGPRRSPEELQIGTH</sequence>
<gene>
    <name evidence="1" type="ORF">HPBE_LOCUS587</name>
</gene>
<dbReference type="Gene3D" id="3.60.10.10">
    <property type="entry name" value="Endonuclease/exonuclease/phosphatase"/>
    <property type="match status" value="1"/>
</dbReference>
<organism evidence="2 3">
    <name type="scientific">Heligmosomoides polygyrus</name>
    <name type="common">Parasitic roundworm</name>
    <dbReference type="NCBI Taxonomy" id="6339"/>
    <lineage>
        <taxon>Eukaryota</taxon>
        <taxon>Metazoa</taxon>
        <taxon>Ecdysozoa</taxon>
        <taxon>Nematoda</taxon>
        <taxon>Chromadorea</taxon>
        <taxon>Rhabditida</taxon>
        <taxon>Rhabditina</taxon>
        <taxon>Rhabditomorpha</taxon>
        <taxon>Strongyloidea</taxon>
        <taxon>Heligmosomidae</taxon>
        <taxon>Heligmosomoides</taxon>
    </lineage>
</organism>
<dbReference type="EMBL" id="UZAH01000444">
    <property type="protein sequence ID" value="VDO18969.1"/>
    <property type="molecule type" value="Genomic_DNA"/>
</dbReference>